<keyword evidence="7" id="KW-0675">Receptor</keyword>
<proteinExistence type="predicted"/>
<sequence length="217" mass="25192">MGNLLKFLRDKTQRFRRTPLNTRNVINARRENPNDFDENKLLSWCFQITRGMNYLTGKKVVHGDLACRNVLLADMNTVKITDFGLSRQLHNYAIYKKTKNVALPWRWLSPEALSEMQFSTNSDIWAFGVTLWEVFSLGSVPYSGLGWNVAFVDKLYEGLRLQRPALASPEIFGLMEKCWAEVAEDRPQFSFIEDKIRALLQQKEVESNVKFLGFVFK</sequence>
<protein>
    <submittedName>
        <fullName evidence="7">Vascular endothelial growth factor receptor 1</fullName>
    </submittedName>
</protein>
<dbReference type="GO" id="GO:0005524">
    <property type="term" value="F:ATP binding"/>
    <property type="evidence" value="ECO:0007669"/>
    <property type="project" value="UniProtKB-KW"/>
</dbReference>
<dbReference type="InterPro" id="IPR011009">
    <property type="entry name" value="Kinase-like_dom_sf"/>
</dbReference>
<dbReference type="FunFam" id="1.10.510.10:FF:000554">
    <property type="entry name" value="Predicted protein"/>
    <property type="match status" value="1"/>
</dbReference>
<dbReference type="InterPro" id="IPR001245">
    <property type="entry name" value="Ser-Thr/Tyr_kinase_cat_dom"/>
</dbReference>
<dbReference type="PRINTS" id="PR00109">
    <property type="entry name" value="TYRKINASE"/>
</dbReference>
<dbReference type="PROSITE" id="PS00109">
    <property type="entry name" value="PROTEIN_KINASE_TYR"/>
    <property type="match status" value="1"/>
</dbReference>
<evidence type="ECO:0000256" key="5">
    <source>
        <dbReference type="ARBA" id="ARBA00023137"/>
    </source>
</evidence>
<keyword evidence="4" id="KW-0067">ATP-binding</keyword>
<evidence type="ECO:0000256" key="3">
    <source>
        <dbReference type="ARBA" id="ARBA00022777"/>
    </source>
</evidence>
<evidence type="ECO:0000256" key="2">
    <source>
        <dbReference type="ARBA" id="ARBA00022741"/>
    </source>
</evidence>
<dbReference type="GO" id="GO:0005886">
    <property type="term" value="C:plasma membrane"/>
    <property type="evidence" value="ECO:0007669"/>
    <property type="project" value="TreeGrafter"/>
</dbReference>
<dbReference type="InterPro" id="IPR008266">
    <property type="entry name" value="Tyr_kinase_AS"/>
</dbReference>
<dbReference type="Proteomes" id="UP000198287">
    <property type="component" value="Unassembled WGS sequence"/>
</dbReference>
<comment type="caution">
    <text evidence="7">The sequence shown here is derived from an EMBL/GenBank/DDBJ whole genome shotgun (WGS) entry which is preliminary data.</text>
</comment>
<dbReference type="GO" id="GO:0007169">
    <property type="term" value="P:cell surface receptor protein tyrosine kinase signaling pathway"/>
    <property type="evidence" value="ECO:0007669"/>
    <property type="project" value="TreeGrafter"/>
</dbReference>
<dbReference type="OMA" id="ERARTHC"/>
<dbReference type="InterPro" id="IPR050122">
    <property type="entry name" value="RTK"/>
</dbReference>
<evidence type="ECO:0000313" key="7">
    <source>
        <dbReference type="EMBL" id="OXA45199.1"/>
    </source>
</evidence>
<accession>A0A226DJ36</accession>
<keyword evidence="3" id="KW-0418">Kinase</keyword>
<dbReference type="EMBL" id="LNIX01000018">
    <property type="protein sequence ID" value="OXA45199.1"/>
    <property type="molecule type" value="Genomic_DNA"/>
</dbReference>
<keyword evidence="1" id="KW-0808">Transferase</keyword>
<dbReference type="Gene3D" id="1.10.510.10">
    <property type="entry name" value="Transferase(Phosphotransferase) domain 1"/>
    <property type="match status" value="1"/>
</dbReference>
<dbReference type="CDD" id="cd00192">
    <property type="entry name" value="PTKc"/>
    <property type="match status" value="1"/>
</dbReference>
<dbReference type="GO" id="GO:0004714">
    <property type="term" value="F:transmembrane receptor protein tyrosine kinase activity"/>
    <property type="evidence" value="ECO:0007669"/>
    <property type="project" value="TreeGrafter"/>
</dbReference>
<dbReference type="Pfam" id="PF07714">
    <property type="entry name" value="PK_Tyr_Ser-Thr"/>
    <property type="match status" value="1"/>
</dbReference>
<feature type="domain" description="Protein kinase" evidence="6">
    <location>
        <begin position="1"/>
        <end position="200"/>
    </location>
</feature>
<keyword evidence="5" id="KW-0829">Tyrosine-protein kinase</keyword>
<gene>
    <name evidence="7" type="ORF">Fcan01_19846</name>
</gene>
<dbReference type="OrthoDB" id="7789554at2759"/>
<evidence type="ECO:0000256" key="1">
    <source>
        <dbReference type="ARBA" id="ARBA00022679"/>
    </source>
</evidence>
<reference evidence="7 8" key="1">
    <citation type="submission" date="2015-12" db="EMBL/GenBank/DDBJ databases">
        <title>The genome of Folsomia candida.</title>
        <authorList>
            <person name="Faddeeva A."/>
            <person name="Derks M.F."/>
            <person name="Anvar Y."/>
            <person name="Smit S."/>
            <person name="Van Straalen N."/>
            <person name="Roelofs D."/>
        </authorList>
    </citation>
    <scope>NUCLEOTIDE SEQUENCE [LARGE SCALE GENOMIC DNA]</scope>
    <source>
        <strain evidence="7 8">VU population</strain>
        <tissue evidence="7">Whole body</tissue>
    </source>
</reference>
<keyword evidence="2" id="KW-0547">Nucleotide-binding</keyword>
<dbReference type="AlphaFoldDB" id="A0A226DJ36"/>
<dbReference type="PROSITE" id="PS50011">
    <property type="entry name" value="PROTEIN_KINASE_DOM"/>
    <property type="match status" value="1"/>
</dbReference>
<dbReference type="PANTHER" id="PTHR24416:SF600">
    <property type="entry name" value="PDGF- AND VEGF-RECEPTOR RELATED, ISOFORM J"/>
    <property type="match status" value="1"/>
</dbReference>
<evidence type="ECO:0000313" key="8">
    <source>
        <dbReference type="Proteomes" id="UP000198287"/>
    </source>
</evidence>
<dbReference type="PANTHER" id="PTHR24416">
    <property type="entry name" value="TYROSINE-PROTEIN KINASE RECEPTOR"/>
    <property type="match status" value="1"/>
</dbReference>
<evidence type="ECO:0000256" key="4">
    <source>
        <dbReference type="ARBA" id="ARBA00022840"/>
    </source>
</evidence>
<organism evidence="7 8">
    <name type="scientific">Folsomia candida</name>
    <name type="common">Springtail</name>
    <dbReference type="NCBI Taxonomy" id="158441"/>
    <lineage>
        <taxon>Eukaryota</taxon>
        <taxon>Metazoa</taxon>
        <taxon>Ecdysozoa</taxon>
        <taxon>Arthropoda</taxon>
        <taxon>Hexapoda</taxon>
        <taxon>Collembola</taxon>
        <taxon>Entomobryomorpha</taxon>
        <taxon>Isotomoidea</taxon>
        <taxon>Isotomidae</taxon>
        <taxon>Proisotominae</taxon>
        <taxon>Folsomia</taxon>
    </lineage>
</organism>
<name>A0A226DJ36_FOLCA</name>
<dbReference type="SUPFAM" id="SSF56112">
    <property type="entry name" value="Protein kinase-like (PK-like)"/>
    <property type="match status" value="1"/>
</dbReference>
<evidence type="ECO:0000259" key="6">
    <source>
        <dbReference type="PROSITE" id="PS50011"/>
    </source>
</evidence>
<dbReference type="GO" id="GO:0043235">
    <property type="term" value="C:receptor complex"/>
    <property type="evidence" value="ECO:0007669"/>
    <property type="project" value="TreeGrafter"/>
</dbReference>
<keyword evidence="8" id="KW-1185">Reference proteome</keyword>
<dbReference type="InterPro" id="IPR000719">
    <property type="entry name" value="Prot_kinase_dom"/>
</dbReference>